<evidence type="ECO:0000256" key="1">
    <source>
        <dbReference type="SAM" id="MobiDB-lite"/>
    </source>
</evidence>
<feature type="region of interest" description="Disordered" evidence="1">
    <location>
        <begin position="74"/>
        <end position="107"/>
    </location>
</feature>
<protein>
    <submittedName>
        <fullName evidence="2">6051_t:CDS:1</fullName>
    </submittedName>
</protein>
<feature type="non-terminal residue" evidence="2">
    <location>
        <position position="1"/>
    </location>
</feature>
<dbReference type="AlphaFoldDB" id="A0A9N9KBP6"/>
<sequence length="136" mass="15089">KHNNADVLSRLHDLKNEVEVKTLDTKEAKNKMSKREKLIQKLASKNKGKMELSRISALHVKKLKYVGSMLPITEVATPQNSINEEESSSISDEDPPSNDGSDFVPGARESKLDVNEIQYSGLNAEIIENLIASTID</sequence>
<accession>A0A9N9KBP6</accession>
<dbReference type="EMBL" id="CAJVPY010054637">
    <property type="protein sequence ID" value="CAG8816974.1"/>
    <property type="molecule type" value="Genomic_DNA"/>
</dbReference>
<name>A0A9N9KBP6_9GLOM</name>
<reference evidence="2" key="1">
    <citation type="submission" date="2021-06" db="EMBL/GenBank/DDBJ databases">
        <authorList>
            <person name="Kallberg Y."/>
            <person name="Tangrot J."/>
            <person name="Rosling A."/>
        </authorList>
    </citation>
    <scope>NUCLEOTIDE SEQUENCE</scope>
    <source>
        <strain evidence="2">MA453B</strain>
    </source>
</reference>
<feature type="compositionally biased region" description="Acidic residues" evidence="1">
    <location>
        <begin position="83"/>
        <end position="96"/>
    </location>
</feature>
<evidence type="ECO:0000313" key="3">
    <source>
        <dbReference type="Proteomes" id="UP000789405"/>
    </source>
</evidence>
<evidence type="ECO:0000313" key="2">
    <source>
        <dbReference type="EMBL" id="CAG8816974.1"/>
    </source>
</evidence>
<dbReference type="Proteomes" id="UP000789405">
    <property type="component" value="Unassembled WGS sequence"/>
</dbReference>
<keyword evidence="3" id="KW-1185">Reference proteome</keyword>
<proteinExistence type="predicted"/>
<organism evidence="2 3">
    <name type="scientific">Dentiscutata erythropus</name>
    <dbReference type="NCBI Taxonomy" id="1348616"/>
    <lineage>
        <taxon>Eukaryota</taxon>
        <taxon>Fungi</taxon>
        <taxon>Fungi incertae sedis</taxon>
        <taxon>Mucoromycota</taxon>
        <taxon>Glomeromycotina</taxon>
        <taxon>Glomeromycetes</taxon>
        <taxon>Diversisporales</taxon>
        <taxon>Gigasporaceae</taxon>
        <taxon>Dentiscutata</taxon>
    </lineage>
</organism>
<feature type="non-terminal residue" evidence="2">
    <location>
        <position position="136"/>
    </location>
</feature>
<comment type="caution">
    <text evidence="2">The sequence shown here is derived from an EMBL/GenBank/DDBJ whole genome shotgun (WGS) entry which is preliminary data.</text>
</comment>
<gene>
    <name evidence="2" type="ORF">DERYTH_LOCUS26364</name>
</gene>